<reference evidence="2" key="1">
    <citation type="journal article" date="2019" name="Int. J. Syst. Evol. Microbiol.">
        <title>The Global Catalogue of Microorganisms (GCM) 10K type strain sequencing project: providing services to taxonomists for standard genome sequencing and annotation.</title>
        <authorList>
            <consortium name="The Broad Institute Genomics Platform"/>
            <consortium name="The Broad Institute Genome Sequencing Center for Infectious Disease"/>
            <person name="Wu L."/>
            <person name="Ma J."/>
        </authorList>
    </citation>
    <scope>NUCLEOTIDE SEQUENCE [LARGE SCALE GENOMIC DNA]</scope>
    <source>
        <strain evidence="2">CCM 7526</strain>
    </source>
</reference>
<dbReference type="Proteomes" id="UP001597183">
    <property type="component" value="Unassembled WGS sequence"/>
</dbReference>
<keyword evidence="2" id="KW-1185">Reference proteome</keyword>
<organism evidence="1 2">
    <name type="scientific">Actinoplanes sichuanensis</name>
    <dbReference type="NCBI Taxonomy" id="512349"/>
    <lineage>
        <taxon>Bacteria</taxon>
        <taxon>Bacillati</taxon>
        <taxon>Actinomycetota</taxon>
        <taxon>Actinomycetes</taxon>
        <taxon>Micromonosporales</taxon>
        <taxon>Micromonosporaceae</taxon>
        <taxon>Actinoplanes</taxon>
    </lineage>
</organism>
<name>A0ABW4ASQ5_9ACTN</name>
<gene>
    <name evidence="1" type="ORF">ACFQ5G_52025</name>
</gene>
<dbReference type="EMBL" id="JBHTMK010000076">
    <property type="protein sequence ID" value="MFD1373912.1"/>
    <property type="molecule type" value="Genomic_DNA"/>
</dbReference>
<evidence type="ECO:0000313" key="2">
    <source>
        <dbReference type="Proteomes" id="UP001597183"/>
    </source>
</evidence>
<accession>A0ABW4ASQ5</accession>
<protein>
    <submittedName>
        <fullName evidence="1">Uncharacterized protein</fullName>
    </submittedName>
</protein>
<evidence type="ECO:0000313" key="1">
    <source>
        <dbReference type="EMBL" id="MFD1373912.1"/>
    </source>
</evidence>
<dbReference type="RefSeq" id="WP_317794940.1">
    <property type="nucleotide sequence ID" value="NZ_AP028461.1"/>
</dbReference>
<proteinExistence type="predicted"/>
<comment type="caution">
    <text evidence="1">The sequence shown here is derived from an EMBL/GenBank/DDBJ whole genome shotgun (WGS) entry which is preliminary data.</text>
</comment>
<sequence>MTVTTGSALLDHPRPTVPLRHFGISLGHLTEGSAEAWIRSLRLPEVAQACTHRAEFPFPHVAVSVALPLGVGLPAETAGSAFLEAAMAAGAAHATGRSGRALHFRGASAFSRPVTVHKILSNTDVVRVTAGTADARPGDVLDCGRGLTPHWVDGELTVRTGRRLDGVLVPLPGFRR</sequence>